<dbReference type="STRING" id="1641165.XM38_13260"/>
<evidence type="ECO:0000313" key="2">
    <source>
        <dbReference type="EMBL" id="ASC73112.1"/>
    </source>
</evidence>
<feature type="coiled-coil region" evidence="1">
    <location>
        <begin position="452"/>
        <end position="486"/>
    </location>
</feature>
<feature type="coiled-coil region" evidence="1">
    <location>
        <begin position="338"/>
        <end position="408"/>
    </location>
</feature>
<keyword evidence="1" id="KW-0175">Coiled coil</keyword>
<feature type="coiled-coil region" evidence="1">
    <location>
        <begin position="83"/>
        <end position="207"/>
    </location>
</feature>
<name>A0A1Z3HS78_9CYAN</name>
<protein>
    <submittedName>
        <fullName evidence="2">Chromosome segregation protein, Smc</fullName>
    </submittedName>
</protein>
<proteinExistence type="predicted"/>
<accession>A0A1Z3HS78</accession>
<evidence type="ECO:0000256" key="1">
    <source>
        <dbReference type="SAM" id="Coils"/>
    </source>
</evidence>
<dbReference type="EMBL" id="CP021983">
    <property type="protein sequence ID" value="ASC73112.1"/>
    <property type="molecule type" value="Genomic_DNA"/>
</dbReference>
<dbReference type="InterPro" id="IPR047813">
    <property type="entry name" value="HmpF"/>
</dbReference>
<dbReference type="NCBIfam" id="NF038350">
    <property type="entry name" value="taxis_HmpF"/>
    <property type="match status" value="1"/>
</dbReference>
<gene>
    <name evidence="2" type="ORF">XM38_040740</name>
</gene>
<keyword evidence="3" id="KW-1185">Reference proteome</keyword>
<feature type="coiled-coil region" evidence="1">
    <location>
        <begin position="232"/>
        <end position="263"/>
    </location>
</feature>
<reference evidence="2 3" key="1">
    <citation type="journal article" date="2016" name="Biochim. Biophys. Acta">
        <title>Characterization of red-shifted phycobilisomes isolated from the chlorophyll f-containing cyanobacterium Halomicronema hongdechloris.</title>
        <authorList>
            <person name="Li Y."/>
            <person name="Lin Y."/>
            <person name="Garvey C.J."/>
            <person name="Birch D."/>
            <person name="Corkery R.W."/>
            <person name="Loughlin P.C."/>
            <person name="Scheer H."/>
            <person name="Willows R.D."/>
            <person name="Chen M."/>
        </authorList>
    </citation>
    <scope>NUCLEOTIDE SEQUENCE [LARGE SCALE GENOMIC DNA]</scope>
    <source>
        <strain evidence="2 3">C2206</strain>
    </source>
</reference>
<organism evidence="2 3">
    <name type="scientific">Halomicronema hongdechloris C2206</name>
    <dbReference type="NCBI Taxonomy" id="1641165"/>
    <lineage>
        <taxon>Bacteria</taxon>
        <taxon>Bacillati</taxon>
        <taxon>Cyanobacteriota</taxon>
        <taxon>Cyanophyceae</taxon>
        <taxon>Nodosilineales</taxon>
        <taxon>Nodosilineaceae</taxon>
        <taxon>Halomicronema</taxon>
    </lineage>
</organism>
<evidence type="ECO:0000313" key="3">
    <source>
        <dbReference type="Proteomes" id="UP000191901"/>
    </source>
</evidence>
<dbReference type="AlphaFoldDB" id="A0A1Z3HS78"/>
<sequence length="585" mass="67193">MLYLAEVQKKAGFIGSGKPEFKLLACQRSEQSWSSVPGDEVVAAPDDATYNAGALVMVELSNNRQIQRHYEAGRSLVTILQTFSNLSKKYKTQEEEIEQWKQSLTFQSQELNRREMDMESRQEQLEQAEADLDKLDEQRQATEQAQAELEQLRADLERKNQDLEGAWAHLNGEMRRLEERQAEMGNISLDEAQLEQLQEALDRLTNAITPTESVRQQLDAAFEHWNQQQATLEHHQQSLGQQQQELTQQQQQQQQQISELESAWQSWRDGETALADRRTELKLQQALIVAHQERITLLSEQLRDQGALHKQIYDLLNTTDKVRLSKKVDVAALEAMPLETLQTLVSELEQDLEKVSRFVIDQEEELTLQQQAIDELKHKIEQSSEFDRLQLETELADEQDRYQMLNETLVGQRRNLLEREEVLSQHQALLRRRQGHATEEAPASAVELEPVLDKLDELRQQTNDELHTLETQAKQMQESVATLRTETEQMAAAQGTRREELQTQENQVRERQQALGCLQGKVDLYGELLPAAKERLDQGKQTLDAIASSLAQLQESSDYQLQAITEMRQTVFTLAAEGTEQLATP</sequence>
<dbReference type="RefSeq" id="WP_080810023.1">
    <property type="nucleotide sequence ID" value="NZ_CP021983.2"/>
</dbReference>
<dbReference type="OrthoDB" id="559923at2"/>
<dbReference type="Gene3D" id="1.20.120.330">
    <property type="entry name" value="Nucleotidyltransferases domain 2"/>
    <property type="match status" value="1"/>
</dbReference>
<dbReference type="KEGG" id="hhg:XM38_040740"/>
<dbReference type="Proteomes" id="UP000191901">
    <property type="component" value="Chromosome"/>
</dbReference>